<feature type="signal peptide" evidence="2">
    <location>
        <begin position="1"/>
        <end position="22"/>
    </location>
</feature>
<evidence type="ECO:0000313" key="3">
    <source>
        <dbReference type="EMBL" id="CEM11120.1"/>
    </source>
</evidence>
<feature type="chain" id="PRO_5005188484" evidence="2">
    <location>
        <begin position="23"/>
        <end position="621"/>
    </location>
</feature>
<feature type="compositionally biased region" description="Basic residues" evidence="1">
    <location>
        <begin position="84"/>
        <end position="94"/>
    </location>
</feature>
<accession>A0A0G4FE27</accession>
<reference evidence="3" key="1">
    <citation type="submission" date="2014-11" db="EMBL/GenBank/DDBJ databases">
        <authorList>
            <person name="Otto D Thomas"/>
            <person name="Naeem Raeece"/>
        </authorList>
    </citation>
    <scope>NUCLEOTIDE SEQUENCE</scope>
</reference>
<dbReference type="VEuPathDB" id="CryptoDB:Cvel_16428"/>
<proteinExistence type="predicted"/>
<name>A0A0G4FE27_9ALVE</name>
<evidence type="ECO:0000256" key="2">
    <source>
        <dbReference type="SAM" id="SignalP"/>
    </source>
</evidence>
<feature type="region of interest" description="Disordered" evidence="1">
    <location>
        <begin position="71"/>
        <end position="117"/>
    </location>
</feature>
<gene>
    <name evidence="3" type="ORF">Cvel_16428</name>
</gene>
<sequence>MGVPGLSLCLLFVSLRTQGSDGLRTVKLSRLPYGTTPSGALEESASPAEALFPSQQSAFLEDFLGGHAAPSSLQLSQLSEKDKKRPVKHKAKRQKPSETPTLTPSKKAGAGSGDEDMEFFDALDKPEVKADVLVTGVALGEDEEDGDDDDDDDEEWFDPLEFLIPEQFCPHHNAMDTPLYTLEKNQTTPKRTRGAQELSVKKHYNFPYEEGDESCMCEFPLFEEKNPCDFPMKFKKHPIEPKDAHAHCARVAKANGWESEVGWRSYVHQPARCRFGPKFCCKRSPPAHVPVSVAMEIQEILMTVEKDVEEIHQAAGSLMAEDSLLTPAQKELVDSLGSATLSHLYSLSQRITFCIKYGESSRGLKYGCTQQRVVLANVRRYRRQIDNVMETWRDLVYVSNYGVPKPKTIKEVHVRGSVLSYCLGDHGQMDRRKGKKFTNPVDAMIKTVRGWHEDSGWAADAVYIFAFFALSNILQMTQVAVCSATTVISDVSNIGQVGVETSSSYVYAAWNWVSQKTSYIVQTVTGGGTVQSTEAVRKMLQEAEAVSNSVGTAMDNAKLLEFLQKGLMTANELRVWGINNVFAIFDKAVDLLGASPYWLTFIGSLTEWMTNAFNAHYRSDR</sequence>
<dbReference type="AlphaFoldDB" id="A0A0G4FE27"/>
<protein>
    <submittedName>
        <fullName evidence="3">Uncharacterized protein</fullName>
    </submittedName>
</protein>
<organism evidence="3">
    <name type="scientific">Chromera velia CCMP2878</name>
    <dbReference type="NCBI Taxonomy" id="1169474"/>
    <lineage>
        <taxon>Eukaryota</taxon>
        <taxon>Sar</taxon>
        <taxon>Alveolata</taxon>
        <taxon>Colpodellida</taxon>
        <taxon>Chromeraceae</taxon>
        <taxon>Chromera</taxon>
    </lineage>
</organism>
<dbReference type="EMBL" id="CDMZ01000293">
    <property type="protein sequence ID" value="CEM11120.1"/>
    <property type="molecule type" value="Genomic_DNA"/>
</dbReference>
<evidence type="ECO:0000256" key="1">
    <source>
        <dbReference type="SAM" id="MobiDB-lite"/>
    </source>
</evidence>
<keyword evidence="2" id="KW-0732">Signal</keyword>